<organism evidence="1 2">
    <name type="scientific">Candidatus Wallbacteria bacterium HGW-Wallbacteria-1</name>
    <dbReference type="NCBI Taxonomy" id="2013854"/>
    <lineage>
        <taxon>Bacteria</taxon>
        <taxon>Candidatus Walliibacteriota</taxon>
    </lineage>
</organism>
<dbReference type="Proteomes" id="UP000233256">
    <property type="component" value="Unassembled WGS sequence"/>
</dbReference>
<gene>
    <name evidence="1" type="ORF">CVV64_19085</name>
</gene>
<name>A0A2N1PJ50_9BACT</name>
<protein>
    <submittedName>
        <fullName evidence="1">Uncharacterized protein</fullName>
    </submittedName>
</protein>
<dbReference type="EMBL" id="PGXC01000050">
    <property type="protein sequence ID" value="PKK88340.1"/>
    <property type="molecule type" value="Genomic_DNA"/>
</dbReference>
<accession>A0A2N1PJ50</accession>
<sequence length="78" mass="8758">MSIIDLDKVTLITCKSTLVQRIWGLCSLGFHGNWSTANHPNINFSVCNCCTVKNLKIENDMVSMITNEWLPRDNGSSK</sequence>
<dbReference type="AlphaFoldDB" id="A0A2N1PJ50"/>
<evidence type="ECO:0000313" key="2">
    <source>
        <dbReference type="Proteomes" id="UP000233256"/>
    </source>
</evidence>
<proteinExistence type="predicted"/>
<comment type="caution">
    <text evidence="1">The sequence shown here is derived from an EMBL/GenBank/DDBJ whole genome shotgun (WGS) entry which is preliminary data.</text>
</comment>
<reference evidence="1 2" key="1">
    <citation type="journal article" date="2017" name="ISME J.">
        <title>Potential for microbial H2 and metal transformations associated with novel bacteria and archaea in deep terrestrial subsurface sediments.</title>
        <authorList>
            <person name="Hernsdorf A.W."/>
            <person name="Amano Y."/>
            <person name="Miyakawa K."/>
            <person name="Ise K."/>
            <person name="Suzuki Y."/>
            <person name="Anantharaman K."/>
            <person name="Probst A."/>
            <person name="Burstein D."/>
            <person name="Thomas B.C."/>
            <person name="Banfield J.F."/>
        </authorList>
    </citation>
    <scope>NUCLEOTIDE SEQUENCE [LARGE SCALE GENOMIC DNA]</scope>
    <source>
        <strain evidence="1">HGW-Wallbacteria-1</strain>
    </source>
</reference>
<evidence type="ECO:0000313" key="1">
    <source>
        <dbReference type="EMBL" id="PKK88340.1"/>
    </source>
</evidence>